<keyword evidence="2" id="KW-0539">Nucleus</keyword>
<dbReference type="InterPro" id="IPR001138">
    <property type="entry name" value="Zn2Cys6_DnaBD"/>
</dbReference>
<name>A0A9Q5N210_SANBA</name>
<evidence type="ECO:0000313" key="6">
    <source>
        <dbReference type="Proteomes" id="UP000757232"/>
    </source>
</evidence>
<dbReference type="SUPFAM" id="SSF57701">
    <property type="entry name" value="Zn2/Cys6 DNA-binding domain"/>
    <property type="match status" value="1"/>
</dbReference>
<dbReference type="AlphaFoldDB" id="A0A9Q5N210"/>
<dbReference type="Proteomes" id="UP000757232">
    <property type="component" value="Unassembled WGS sequence"/>
</dbReference>
<dbReference type="PANTHER" id="PTHR31644:SF1">
    <property type="entry name" value="ZN(II)2CYS6 TRANSCRIPTION FACTOR (EUROFUNG)"/>
    <property type="match status" value="1"/>
</dbReference>
<feature type="region of interest" description="Disordered" evidence="3">
    <location>
        <begin position="703"/>
        <end position="775"/>
    </location>
</feature>
<feature type="region of interest" description="Disordered" evidence="3">
    <location>
        <begin position="860"/>
        <end position="879"/>
    </location>
</feature>
<evidence type="ECO:0000313" key="5">
    <source>
        <dbReference type="EMBL" id="OCB86582.1"/>
    </source>
</evidence>
<feature type="region of interest" description="Disordered" evidence="3">
    <location>
        <begin position="390"/>
        <end position="411"/>
    </location>
</feature>
<comment type="caution">
    <text evidence="5">The sequence shown here is derived from an EMBL/GenBank/DDBJ whole genome shotgun (WGS) entry which is preliminary data.</text>
</comment>
<dbReference type="PANTHER" id="PTHR31644">
    <property type="entry name" value="TRANSCRIPTIONAL ACTIVATOR ARO80-RELATED"/>
    <property type="match status" value="1"/>
</dbReference>
<protein>
    <recommendedName>
        <fullName evidence="4">Zn(2)-C6 fungal-type domain-containing protein</fullName>
    </recommendedName>
</protein>
<dbReference type="GO" id="GO:0000981">
    <property type="term" value="F:DNA-binding transcription factor activity, RNA polymerase II-specific"/>
    <property type="evidence" value="ECO:0007669"/>
    <property type="project" value="InterPro"/>
</dbReference>
<evidence type="ECO:0000256" key="1">
    <source>
        <dbReference type="ARBA" id="ARBA00022723"/>
    </source>
</evidence>
<dbReference type="GO" id="GO:0005634">
    <property type="term" value="C:nucleus"/>
    <property type="evidence" value="ECO:0007669"/>
    <property type="project" value="TreeGrafter"/>
</dbReference>
<dbReference type="EMBL" id="LNZH02000200">
    <property type="protein sequence ID" value="OCB86582.1"/>
    <property type="molecule type" value="Genomic_DNA"/>
</dbReference>
<evidence type="ECO:0000256" key="3">
    <source>
        <dbReference type="SAM" id="MobiDB-lite"/>
    </source>
</evidence>
<feature type="compositionally biased region" description="Polar residues" evidence="3">
    <location>
        <begin position="713"/>
        <end position="725"/>
    </location>
</feature>
<feature type="compositionally biased region" description="Basic and acidic residues" evidence="3">
    <location>
        <begin position="118"/>
        <end position="128"/>
    </location>
</feature>
<dbReference type="InterPro" id="IPR007219">
    <property type="entry name" value="XnlR_reg_dom"/>
</dbReference>
<dbReference type="PROSITE" id="PS50048">
    <property type="entry name" value="ZN2_CY6_FUNGAL_2"/>
    <property type="match status" value="1"/>
</dbReference>
<dbReference type="GO" id="GO:0008270">
    <property type="term" value="F:zinc ion binding"/>
    <property type="evidence" value="ECO:0007669"/>
    <property type="project" value="InterPro"/>
</dbReference>
<dbReference type="SMART" id="SM00906">
    <property type="entry name" value="Fungal_trans"/>
    <property type="match status" value="1"/>
</dbReference>
<organism evidence="5 6">
    <name type="scientific">Sanghuangporus baumii</name>
    <name type="common">Phellinus baumii</name>
    <dbReference type="NCBI Taxonomy" id="108892"/>
    <lineage>
        <taxon>Eukaryota</taxon>
        <taxon>Fungi</taxon>
        <taxon>Dikarya</taxon>
        <taxon>Basidiomycota</taxon>
        <taxon>Agaricomycotina</taxon>
        <taxon>Agaricomycetes</taxon>
        <taxon>Hymenochaetales</taxon>
        <taxon>Hymenochaetaceae</taxon>
        <taxon>Sanghuangporus</taxon>
    </lineage>
</organism>
<dbReference type="InterPro" id="IPR036864">
    <property type="entry name" value="Zn2-C6_fun-type_DNA-bd_sf"/>
</dbReference>
<feature type="domain" description="Zn(2)-C6 fungal-type" evidence="4">
    <location>
        <begin position="26"/>
        <end position="62"/>
    </location>
</feature>
<proteinExistence type="predicted"/>
<feature type="region of interest" description="Disordered" evidence="3">
    <location>
        <begin position="179"/>
        <end position="238"/>
    </location>
</feature>
<reference evidence="5" key="1">
    <citation type="submission" date="2016-06" db="EMBL/GenBank/DDBJ databases">
        <title>Draft Genome sequence of the fungus Inonotus baumii.</title>
        <authorList>
            <person name="Zhu H."/>
            <person name="Lin W."/>
        </authorList>
    </citation>
    <scope>NUCLEOTIDE SEQUENCE</scope>
    <source>
        <strain evidence="5">821</strain>
    </source>
</reference>
<accession>A0A9Q5N210</accession>
<dbReference type="CDD" id="cd12148">
    <property type="entry name" value="fungal_TF_MHR"/>
    <property type="match status" value="1"/>
</dbReference>
<evidence type="ECO:0000259" key="4">
    <source>
        <dbReference type="PROSITE" id="PS50048"/>
    </source>
</evidence>
<gene>
    <name evidence="5" type="ORF">A7U60_g6259</name>
</gene>
<feature type="compositionally biased region" description="Basic and acidic residues" evidence="3">
    <location>
        <begin position="398"/>
        <end position="411"/>
    </location>
</feature>
<dbReference type="CDD" id="cd00067">
    <property type="entry name" value="GAL4"/>
    <property type="match status" value="1"/>
</dbReference>
<keyword evidence="1" id="KW-0479">Metal-binding</keyword>
<dbReference type="OrthoDB" id="39175at2759"/>
<dbReference type="GO" id="GO:0006351">
    <property type="term" value="P:DNA-templated transcription"/>
    <property type="evidence" value="ECO:0007669"/>
    <property type="project" value="InterPro"/>
</dbReference>
<sequence length="979" mass="106975">MPSSSPDSSVDPAPSAEQSRRRAYKACLHCRSRKAKCDLGDIDAPGQPPCARCKRERRECVFAPSYRGGKIIRKNTDTPADLDKGKVPDARSCTQKNEHKSVTFSTSDIDIAGIEEDMNTRSESEGPPRKTMRLDAASSASENAGDQDRVDPQSLAAASLRNPTDALNLLALAADVDRKTKAKRRASVSEANTMDSPKHAHDGTVNADLARGSKLKKEDSTSSSCEGHTHLHAHRMPTPPSLNTYALVRDRVLSPATLKHLVEFYFSHAHAVFPMVPHHHIPRCSTELARFAAEEAPLLTAIVVIASRQERMFDVHARSWEYMQTLINELILGKYASVGAVEALLLLSENLPRRTEAATEDDEHRMAWMLVGMAVRVGYMLGLDQKTLRPISPGVEDSGDRDNDAETRSENERLDRDRLAWTYCYIFDRSISIRSGKAFWSRGPGLCFQRTHCGAVPSASETFPSLRAIPGAQDDFSAMLQAYTELTQTMASAHDVLYPSKDRTIALVRVGDYHKYLDELTRSINGFRLNWEGKIWETQIVQECVWLTFHYTRLYIYAFAFQAHVQRNTTTTEDGKKVADNVIFPRGPMGSPDARFILEAIDAATELLHICVERLHPSGAMTYLPWRFFLYFQYAGVFLLKAVFVGAVVPQDQRAIVQLVKKVIVCLACASSDDQQAGVRYARLLNGLLRVFSRGVDGVASQVGTPKRRTMELSGSASTTRSPNTEDSDTTTSKSDAAHVGAKQQVTAATHASLPSPPVVSSSSLTSGPLVNNATSPVAEEAPMHHVHSPATEAVLAHLPMPRLDASVKHSDKRVASHSMQSLHQPISADALFAGSPLSAGSASRFTGGLSPGQYHRTPAPLDHRAGSRTQGQQLYTPAPSRSVATNGFTGATNGINVNVNGSTGGFDLYQVSPTGSASLNLSQFDLNWPPTEVDGLAQMLTDDHALDGDFWMSLPSHVQWQAWPQSNGTPAPSTSLMS</sequence>
<dbReference type="Gene3D" id="4.10.240.10">
    <property type="entry name" value="Zn(2)-C6 fungal-type DNA-binding domain"/>
    <property type="match status" value="1"/>
</dbReference>
<evidence type="ECO:0000256" key="2">
    <source>
        <dbReference type="ARBA" id="ARBA00023242"/>
    </source>
</evidence>
<feature type="region of interest" description="Disordered" evidence="3">
    <location>
        <begin position="91"/>
        <end position="151"/>
    </location>
</feature>
<keyword evidence="6" id="KW-1185">Reference proteome</keyword>
<dbReference type="PROSITE" id="PS00463">
    <property type="entry name" value="ZN2_CY6_FUNGAL_1"/>
    <property type="match status" value="1"/>
</dbReference>
<dbReference type="Pfam" id="PF00172">
    <property type="entry name" value="Zn_clus"/>
    <property type="match status" value="1"/>
</dbReference>
<feature type="compositionally biased region" description="Low complexity" evidence="3">
    <location>
        <begin position="759"/>
        <end position="771"/>
    </location>
</feature>
<dbReference type="InterPro" id="IPR052780">
    <property type="entry name" value="AAA_Catabolism_Regulators"/>
</dbReference>
<dbReference type="SMART" id="SM00066">
    <property type="entry name" value="GAL4"/>
    <property type="match status" value="1"/>
</dbReference>
<dbReference type="GO" id="GO:0003677">
    <property type="term" value="F:DNA binding"/>
    <property type="evidence" value="ECO:0007669"/>
    <property type="project" value="InterPro"/>
</dbReference>